<gene>
    <name evidence="1" type="ORF">BJZ21_002961</name>
</gene>
<reference evidence="1 2" key="1">
    <citation type="submission" date="2020-07" db="EMBL/GenBank/DDBJ databases">
        <title>Sequencing the genomes of 1000 actinobacteria strains.</title>
        <authorList>
            <person name="Klenk H.-P."/>
        </authorList>
    </citation>
    <scope>NUCLEOTIDE SEQUENCE [LARGE SCALE GENOMIC DNA]</scope>
    <source>
        <strain evidence="1 2">DSM 21350</strain>
    </source>
</reference>
<proteinExistence type="predicted"/>
<comment type="caution">
    <text evidence="1">The sequence shown here is derived from an EMBL/GenBank/DDBJ whole genome shotgun (WGS) entry which is preliminary data.</text>
</comment>
<dbReference type="EMBL" id="JACCBG010000001">
    <property type="protein sequence ID" value="NYD42878.1"/>
    <property type="molecule type" value="Genomic_DNA"/>
</dbReference>
<dbReference type="AlphaFoldDB" id="A0A7Y9JBZ3"/>
<organism evidence="1 2">
    <name type="scientific">Nocardioides panaciterrulae</name>
    <dbReference type="NCBI Taxonomy" id="661492"/>
    <lineage>
        <taxon>Bacteria</taxon>
        <taxon>Bacillati</taxon>
        <taxon>Actinomycetota</taxon>
        <taxon>Actinomycetes</taxon>
        <taxon>Propionibacteriales</taxon>
        <taxon>Nocardioidaceae</taxon>
        <taxon>Nocardioides</taxon>
    </lineage>
</organism>
<protein>
    <submittedName>
        <fullName evidence="1">Uncharacterized protein</fullName>
    </submittedName>
</protein>
<keyword evidence="2" id="KW-1185">Reference proteome</keyword>
<accession>A0A7Y9JBZ3</accession>
<dbReference type="Proteomes" id="UP000535511">
    <property type="component" value="Unassembled WGS sequence"/>
</dbReference>
<evidence type="ECO:0000313" key="2">
    <source>
        <dbReference type="Proteomes" id="UP000535511"/>
    </source>
</evidence>
<evidence type="ECO:0000313" key="1">
    <source>
        <dbReference type="EMBL" id="NYD42878.1"/>
    </source>
</evidence>
<name>A0A7Y9JBZ3_9ACTN</name>
<sequence length="123" mass="12909">MRGLLFLVTAAIVLFAIDGGSVLLTKMSSPDDVRGAGYAAAAVAEKMPTNQQAAVVALHVAERDAESHGITVKDTSFVIYPGGKVTLTGTKTAPTILFHHFSWLAPLARVSTTVTVDPLPYVS</sequence>
<dbReference type="RefSeq" id="WP_179664458.1">
    <property type="nucleotide sequence ID" value="NZ_JACCBG010000001.1"/>
</dbReference>